<dbReference type="PROSITE" id="PS51257">
    <property type="entry name" value="PROKAR_LIPOPROTEIN"/>
    <property type="match status" value="1"/>
</dbReference>
<proteinExistence type="predicted"/>
<dbReference type="AlphaFoldDB" id="L1N569"/>
<dbReference type="InterPro" id="IPR025380">
    <property type="entry name" value="DUF4369"/>
</dbReference>
<dbReference type="Proteomes" id="UP000010433">
    <property type="component" value="Unassembled WGS sequence"/>
</dbReference>
<dbReference type="Pfam" id="PF14289">
    <property type="entry name" value="DUF4369"/>
    <property type="match status" value="1"/>
</dbReference>
<dbReference type="RefSeq" id="WP_009163307.1">
    <property type="nucleotide sequence ID" value="NZ_KB291010.1"/>
</dbReference>
<dbReference type="InterPro" id="IPR036249">
    <property type="entry name" value="Thioredoxin-like_sf"/>
</dbReference>
<reference evidence="2 3" key="1">
    <citation type="submission" date="2012-05" db="EMBL/GenBank/DDBJ databases">
        <authorList>
            <person name="Weinstock G."/>
            <person name="Sodergren E."/>
            <person name="Lobos E.A."/>
            <person name="Fulton L."/>
            <person name="Fulton R."/>
            <person name="Courtney L."/>
            <person name="Fronick C."/>
            <person name="O'Laughlin M."/>
            <person name="Godfrey J."/>
            <person name="Wilson R.M."/>
            <person name="Miner T."/>
            <person name="Farmer C."/>
            <person name="Delehaunty K."/>
            <person name="Cordes M."/>
            <person name="Minx P."/>
            <person name="Tomlinson C."/>
            <person name="Chen J."/>
            <person name="Wollam A."/>
            <person name="Pepin K.H."/>
            <person name="Bhonagiri V."/>
            <person name="Zhang X."/>
            <person name="Suruliraj S."/>
            <person name="Warren W."/>
            <person name="Mitreva M."/>
            <person name="Mardis E.R."/>
            <person name="Wilson R.K."/>
        </authorList>
    </citation>
    <scope>NUCLEOTIDE SEQUENCE [LARGE SCALE GENOMIC DNA]</scope>
    <source>
        <strain evidence="2 3">F0055</strain>
    </source>
</reference>
<dbReference type="PATRIC" id="fig|1127699.3.peg.1836"/>
<dbReference type="OrthoDB" id="637389at2"/>
<gene>
    <name evidence="2" type="ORF">HMPREF9151_02002</name>
</gene>
<dbReference type="SUPFAM" id="SSF52833">
    <property type="entry name" value="Thioredoxin-like"/>
    <property type="match status" value="1"/>
</dbReference>
<evidence type="ECO:0000313" key="3">
    <source>
        <dbReference type="Proteomes" id="UP000010433"/>
    </source>
</evidence>
<dbReference type="STRING" id="1127699.HMPREF9151_02002"/>
<dbReference type="Gene3D" id="3.40.30.10">
    <property type="entry name" value="Glutaredoxin"/>
    <property type="match status" value="1"/>
</dbReference>
<name>L1N569_9BACT</name>
<evidence type="ECO:0000259" key="1">
    <source>
        <dbReference type="Pfam" id="PF14289"/>
    </source>
</evidence>
<sequence>MNKIGYFIASLTLILVSCGVESNRFKVEGRFLNLNQGEFYVYSIDNLIDGIDTIKVQGGRFAYDMQCERPGTLVLVFPNFSEQPLFAEPGEKVEVRGDASHLKEMTVKGTDDNELMNKFRESVVSASPPEVMRLAGMFIKDHPASPVSAYLLRKYFITTSRANYKQAYQLVQLLLKEQPRNGMLVQMKNKLEGLVQTTPNAPLPKFSAVGVNGEKVSQDILNKAQVGVLSVWSTDNSESMNIQSMLKTKLRSAGGKLKIVSICMDPGKTSCKETLRRDSISWPNICDERMFEGAVAKRLGVYSIPYNIVLKNGKIVDRNLNSEQLRKKLESML</sequence>
<dbReference type="EMBL" id="AMEP01000114">
    <property type="protein sequence ID" value="EKX98404.1"/>
    <property type="molecule type" value="Genomic_DNA"/>
</dbReference>
<comment type="caution">
    <text evidence="2">The sequence shown here is derived from an EMBL/GenBank/DDBJ whole genome shotgun (WGS) entry which is preliminary data.</text>
</comment>
<dbReference type="HOGENOM" id="CLU_042529_1_0_10"/>
<accession>L1N569</accession>
<organism evidence="2 3">
    <name type="scientific">Hoylesella saccharolytica F0055</name>
    <dbReference type="NCBI Taxonomy" id="1127699"/>
    <lineage>
        <taxon>Bacteria</taxon>
        <taxon>Pseudomonadati</taxon>
        <taxon>Bacteroidota</taxon>
        <taxon>Bacteroidia</taxon>
        <taxon>Bacteroidales</taxon>
        <taxon>Prevotellaceae</taxon>
        <taxon>Hoylesella</taxon>
    </lineage>
</organism>
<feature type="domain" description="DUF4369" evidence="1">
    <location>
        <begin position="25"/>
        <end position="116"/>
    </location>
</feature>
<protein>
    <submittedName>
        <fullName evidence="2">Antioxidant, AhpC/TSA family</fullName>
    </submittedName>
</protein>
<keyword evidence="3" id="KW-1185">Reference proteome</keyword>
<evidence type="ECO:0000313" key="2">
    <source>
        <dbReference type="EMBL" id="EKX98404.1"/>
    </source>
</evidence>